<dbReference type="PANTHER" id="PTHR14700:SF0">
    <property type="entry name" value="PENTATRICOPEPTIDE REPEAT-CONTAINING PROTEIN 2, MITOCHONDRIAL"/>
    <property type="match status" value="1"/>
</dbReference>
<name>A0A4Z2HRB1_9TELE</name>
<sequence>MRGFFSEATSFNITMDMLFTKGSFENALVVLRTMREHGVPFNKDTLTLATAICYKMNTAESYRICTALMEEVQSKGHAAHRHAYCFAVALALRQSDMEKAKLLYAQITKDDSRLCQNLKVDLLRLRTEGGPHMITVEQIVTHLERADQVTQQTLDAMLCHTPTGKRKPSLVMDVRKTSQRTLKSLQSNLLSE</sequence>
<organism evidence="1 2">
    <name type="scientific">Liparis tanakae</name>
    <name type="common">Tanaka's snailfish</name>
    <dbReference type="NCBI Taxonomy" id="230148"/>
    <lineage>
        <taxon>Eukaryota</taxon>
        <taxon>Metazoa</taxon>
        <taxon>Chordata</taxon>
        <taxon>Craniata</taxon>
        <taxon>Vertebrata</taxon>
        <taxon>Euteleostomi</taxon>
        <taxon>Actinopterygii</taxon>
        <taxon>Neopterygii</taxon>
        <taxon>Teleostei</taxon>
        <taxon>Neoteleostei</taxon>
        <taxon>Acanthomorphata</taxon>
        <taxon>Eupercaria</taxon>
        <taxon>Perciformes</taxon>
        <taxon>Cottioidei</taxon>
        <taxon>Cottales</taxon>
        <taxon>Liparidae</taxon>
        <taxon>Liparis</taxon>
    </lineage>
</organism>
<protein>
    <submittedName>
        <fullName evidence="1">Pentatricopeptide repeat-containing protein 2, mitochondrial</fullName>
    </submittedName>
</protein>
<dbReference type="InterPro" id="IPR011990">
    <property type="entry name" value="TPR-like_helical_dom_sf"/>
</dbReference>
<reference evidence="1 2" key="1">
    <citation type="submission" date="2019-03" db="EMBL/GenBank/DDBJ databases">
        <title>First draft genome of Liparis tanakae, snailfish: a comprehensive survey of snailfish specific genes.</title>
        <authorList>
            <person name="Kim W."/>
            <person name="Song I."/>
            <person name="Jeong J.-H."/>
            <person name="Kim D."/>
            <person name="Kim S."/>
            <person name="Ryu S."/>
            <person name="Song J.Y."/>
            <person name="Lee S.K."/>
        </authorList>
    </citation>
    <scope>NUCLEOTIDE SEQUENCE [LARGE SCALE GENOMIC DNA]</scope>
    <source>
        <tissue evidence="1">Muscle</tissue>
    </source>
</reference>
<dbReference type="GO" id="GO:0005739">
    <property type="term" value="C:mitochondrion"/>
    <property type="evidence" value="ECO:0007669"/>
    <property type="project" value="InterPro"/>
</dbReference>
<dbReference type="Proteomes" id="UP000314294">
    <property type="component" value="Unassembled WGS sequence"/>
</dbReference>
<dbReference type="InterPro" id="IPR034629">
    <property type="entry name" value="PTCD2"/>
</dbReference>
<dbReference type="AlphaFoldDB" id="A0A4Z2HRB1"/>
<evidence type="ECO:0000313" key="1">
    <source>
        <dbReference type="EMBL" id="TNN68111.1"/>
    </source>
</evidence>
<accession>A0A4Z2HRB1</accession>
<proteinExistence type="predicted"/>
<dbReference type="EMBL" id="SRLO01000194">
    <property type="protein sequence ID" value="TNN68111.1"/>
    <property type="molecule type" value="Genomic_DNA"/>
</dbReference>
<evidence type="ECO:0000313" key="2">
    <source>
        <dbReference type="Proteomes" id="UP000314294"/>
    </source>
</evidence>
<keyword evidence="2" id="KW-1185">Reference proteome</keyword>
<dbReference type="GO" id="GO:0050684">
    <property type="term" value="P:regulation of mRNA processing"/>
    <property type="evidence" value="ECO:0007669"/>
    <property type="project" value="InterPro"/>
</dbReference>
<dbReference type="Gene3D" id="1.25.40.10">
    <property type="entry name" value="Tetratricopeptide repeat domain"/>
    <property type="match status" value="1"/>
</dbReference>
<dbReference type="PANTHER" id="PTHR14700">
    <property type="entry name" value="PENTATRICOPEPTIDE REPEAT-CONTAINING PROTEIN 2, MITOCHONDRIAL"/>
    <property type="match status" value="1"/>
</dbReference>
<comment type="caution">
    <text evidence="1">The sequence shown here is derived from an EMBL/GenBank/DDBJ whole genome shotgun (WGS) entry which is preliminary data.</text>
</comment>
<dbReference type="OrthoDB" id="8945085at2759"/>
<gene>
    <name evidence="1" type="primary">ptcd2</name>
    <name evidence="1" type="ORF">EYF80_021594</name>
</gene>
<dbReference type="GO" id="GO:0003723">
    <property type="term" value="F:RNA binding"/>
    <property type="evidence" value="ECO:0007669"/>
    <property type="project" value="TreeGrafter"/>
</dbReference>
<dbReference type="GO" id="GO:0007005">
    <property type="term" value="P:mitochondrion organization"/>
    <property type="evidence" value="ECO:0007669"/>
    <property type="project" value="TreeGrafter"/>
</dbReference>